<keyword evidence="3" id="KW-0547">Nucleotide-binding</keyword>
<dbReference type="SUPFAM" id="SSF52540">
    <property type="entry name" value="P-loop containing nucleoside triphosphate hydrolases"/>
    <property type="match status" value="2"/>
</dbReference>
<dbReference type="PROSITE" id="PS00211">
    <property type="entry name" value="ABC_TRANSPORTER_1"/>
    <property type="match status" value="1"/>
</dbReference>
<name>A0ABW3L820_9BACL</name>
<feature type="domain" description="ABC transporter" evidence="5">
    <location>
        <begin position="4"/>
        <end position="240"/>
    </location>
</feature>
<dbReference type="EMBL" id="JBHTKI010000003">
    <property type="protein sequence ID" value="MFD1030230.1"/>
    <property type="molecule type" value="Genomic_DNA"/>
</dbReference>
<evidence type="ECO:0000313" key="7">
    <source>
        <dbReference type="Proteomes" id="UP001597109"/>
    </source>
</evidence>
<dbReference type="PANTHER" id="PTHR43790:SF9">
    <property type="entry name" value="GALACTOFURANOSE TRANSPORTER ATP-BINDING PROTEIN YTFR"/>
    <property type="match status" value="1"/>
</dbReference>
<dbReference type="InterPro" id="IPR017871">
    <property type="entry name" value="ABC_transporter-like_CS"/>
</dbReference>
<dbReference type="CDD" id="cd03216">
    <property type="entry name" value="ABC_Carb_Monos_I"/>
    <property type="match status" value="1"/>
</dbReference>
<dbReference type="RefSeq" id="WP_144840485.1">
    <property type="nucleotide sequence ID" value="NZ_JBHTKI010000003.1"/>
</dbReference>
<dbReference type="CDD" id="cd03215">
    <property type="entry name" value="ABC_Carb_Monos_II"/>
    <property type="match status" value="1"/>
</dbReference>
<dbReference type="SMART" id="SM00382">
    <property type="entry name" value="AAA"/>
    <property type="match status" value="2"/>
</dbReference>
<keyword evidence="2" id="KW-0677">Repeat</keyword>
<keyword evidence="1" id="KW-0813">Transport</keyword>
<reference evidence="7" key="1">
    <citation type="journal article" date="2019" name="Int. J. Syst. Evol. Microbiol.">
        <title>The Global Catalogue of Microorganisms (GCM) 10K type strain sequencing project: providing services to taxonomists for standard genome sequencing and annotation.</title>
        <authorList>
            <consortium name="The Broad Institute Genomics Platform"/>
            <consortium name="The Broad Institute Genome Sequencing Center for Infectious Disease"/>
            <person name="Wu L."/>
            <person name="Ma J."/>
        </authorList>
    </citation>
    <scope>NUCLEOTIDE SEQUENCE [LARGE SCALE GENOMIC DNA]</scope>
    <source>
        <strain evidence="7">CCUG 56756</strain>
    </source>
</reference>
<dbReference type="PROSITE" id="PS50893">
    <property type="entry name" value="ABC_TRANSPORTER_2"/>
    <property type="match status" value="2"/>
</dbReference>
<evidence type="ECO:0000256" key="1">
    <source>
        <dbReference type="ARBA" id="ARBA00022448"/>
    </source>
</evidence>
<feature type="domain" description="ABC transporter" evidence="5">
    <location>
        <begin position="251"/>
        <end position="496"/>
    </location>
</feature>
<keyword evidence="4 6" id="KW-0067">ATP-binding</keyword>
<dbReference type="Proteomes" id="UP001597109">
    <property type="component" value="Unassembled WGS sequence"/>
</dbReference>
<dbReference type="Pfam" id="PF00005">
    <property type="entry name" value="ABC_tran"/>
    <property type="match status" value="2"/>
</dbReference>
<sequence>MNLLKFEGISKEFGSVKALNNITLEIKSGEVHALIGENGAGKSTLIKILTGVYTPSEGQIHWDGNPVKIENPKEAKNLGIDVIHQDRQLISSFSGLENLYLNTIYPKKFLGVDWNAMKKESSILLDKWGMDIPLHKQVSEMTPSERTMLEIARSMMSNSKVLILDEPTASLTDKESELLFHFIKRLRSEGVAIIYISHRLEEVIDLADNVTVLMNGNLVKTLHQSVITQELLIHYMTDGQTTINKKEKNQRHLGEVLLSVSNLSTVDKTVKDVTFDLHEREILGVYGLAGAGRTETVEAMFGLRKKEAGTIRFFNKEVLKPSPVHAIQNGIVLIPENRHEDALIMENSIAENMSLPILNTLTKFGKLQKNKETQIVEREMKKFQVKAVNSSQPVGELSGGNQQKIVFAKALLSNPSVYICDEPTQAVDIMTRQQIHQFLETQVEDKKGVLYISSDLHEVLEISDRIIVFSEGKTVANIKNENLKPDNILDICYKFQKEVVME</sequence>
<evidence type="ECO:0000256" key="3">
    <source>
        <dbReference type="ARBA" id="ARBA00022741"/>
    </source>
</evidence>
<dbReference type="InterPro" id="IPR027417">
    <property type="entry name" value="P-loop_NTPase"/>
</dbReference>
<organism evidence="6 7">
    <name type="scientific">Metaplanococcus flavidus</name>
    <dbReference type="NCBI Taxonomy" id="569883"/>
    <lineage>
        <taxon>Bacteria</taxon>
        <taxon>Bacillati</taxon>
        <taxon>Bacillota</taxon>
        <taxon>Bacilli</taxon>
        <taxon>Bacillales</taxon>
        <taxon>Caryophanaceae</taxon>
        <taxon>Metaplanococcus</taxon>
    </lineage>
</organism>
<proteinExistence type="predicted"/>
<evidence type="ECO:0000259" key="5">
    <source>
        <dbReference type="PROSITE" id="PS50893"/>
    </source>
</evidence>
<dbReference type="InterPro" id="IPR003593">
    <property type="entry name" value="AAA+_ATPase"/>
</dbReference>
<keyword evidence="7" id="KW-1185">Reference proteome</keyword>
<evidence type="ECO:0000256" key="4">
    <source>
        <dbReference type="ARBA" id="ARBA00022840"/>
    </source>
</evidence>
<dbReference type="PANTHER" id="PTHR43790">
    <property type="entry name" value="CARBOHYDRATE TRANSPORT ATP-BINDING PROTEIN MG119-RELATED"/>
    <property type="match status" value="1"/>
</dbReference>
<comment type="caution">
    <text evidence="6">The sequence shown here is derived from an EMBL/GenBank/DDBJ whole genome shotgun (WGS) entry which is preliminary data.</text>
</comment>
<evidence type="ECO:0000313" key="6">
    <source>
        <dbReference type="EMBL" id="MFD1030230.1"/>
    </source>
</evidence>
<dbReference type="Gene3D" id="3.40.50.300">
    <property type="entry name" value="P-loop containing nucleotide triphosphate hydrolases"/>
    <property type="match status" value="2"/>
</dbReference>
<evidence type="ECO:0000256" key="2">
    <source>
        <dbReference type="ARBA" id="ARBA00022737"/>
    </source>
</evidence>
<dbReference type="InterPro" id="IPR003439">
    <property type="entry name" value="ABC_transporter-like_ATP-bd"/>
</dbReference>
<dbReference type="InterPro" id="IPR050107">
    <property type="entry name" value="ABC_carbohydrate_import_ATPase"/>
</dbReference>
<protein>
    <submittedName>
        <fullName evidence="6">Sugar ABC transporter ATP-binding protein</fullName>
    </submittedName>
</protein>
<dbReference type="GO" id="GO:0005524">
    <property type="term" value="F:ATP binding"/>
    <property type="evidence" value="ECO:0007669"/>
    <property type="project" value="UniProtKB-KW"/>
</dbReference>
<gene>
    <name evidence="6" type="ORF">ACFQ1X_02105</name>
</gene>
<accession>A0ABW3L820</accession>